<dbReference type="GO" id="GO:0016020">
    <property type="term" value="C:membrane"/>
    <property type="evidence" value="ECO:0007669"/>
    <property type="project" value="TreeGrafter"/>
</dbReference>
<gene>
    <name evidence="3" type="ORF">DVS81_12230</name>
</gene>
<comment type="caution">
    <text evidence="3">The sequence shown here is derived from an EMBL/GenBank/DDBJ whole genome shotgun (WGS) entry which is preliminary data.</text>
</comment>
<protein>
    <submittedName>
        <fullName evidence="3">Alpha/beta fold hydrolase</fullName>
    </submittedName>
</protein>
<reference evidence="3 4" key="1">
    <citation type="submission" date="2018-05" db="EMBL/GenBank/DDBJ databases">
        <title>Integrated omic analyses show evidence that a Ca. Accumulibacter phosphatis strain performs denitrification under micro-aerobic conditions.</title>
        <authorList>
            <person name="Camejo P.Y."/>
            <person name="Katherine M.D."/>
            <person name="Daniel N.R."/>
        </authorList>
    </citation>
    <scope>NUCLEOTIDE SEQUENCE [LARGE SCALE GENOMIC DNA]</scope>
    <source>
        <strain evidence="3">UW-LDO-IC</strain>
    </source>
</reference>
<dbReference type="SUPFAM" id="SSF53474">
    <property type="entry name" value="alpha/beta-Hydrolases"/>
    <property type="match status" value="1"/>
</dbReference>
<dbReference type="Pfam" id="PF00561">
    <property type="entry name" value="Abhydrolase_1"/>
    <property type="match status" value="1"/>
</dbReference>
<dbReference type="AlphaFoldDB" id="A0A369XJB7"/>
<dbReference type="Gene3D" id="3.40.50.1820">
    <property type="entry name" value="alpha/beta hydrolase"/>
    <property type="match status" value="1"/>
</dbReference>
<evidence type="ECO:0000259" key="2">
    <source>
        <dbReference type="Pfam" id="PF00561"/>
    </source>
</evidence>
<proteinExistence type="predicted"/>
<organism evidence="3 4">
    <name type="scientific">Candidatus Accumulibacter meliphilus</name>
    <dbReference type="NCBI Taxonomy" id="2211374"/>
    <lineage>
        <taxon>Bacteria</taxon>
        <taxon>Pseudomonadati</taxon>
        <taxon>Pseudomonadota</taxon>
        <taxon>Betaproteobacteria</taxon>
        <taxon>Candidatus Accumulibacter</taxon>
    </lineage>
</organism>
<name>A0A369XJB7_9PROT</name>
<feature type="domain" description="AB hydrolase-1" evidence="2">
    <location>
        <begin position="13"/>
        <end position="243"/>
    </location>
</feature>
<dbReference type="PRINTS" id="PR00111">
    <property type="entry name" value="ABHYDROLASE"/>
</dbReference>
<keyword evidence="1 3" id="KW-0378">Hydrolase</keyword>
<evidence type="ECO:0000313" key="3">
    <source>
        <dbReference type="EMBL" id="RDE50233.1"/>
    </source>
</evidence>
<dbReference type="PANTHER" id="PTHR43798">
    <property type="entry name" value="MONOACYLGLYCEROL LIPASE"/>
    <property type="match status" value="1"/>
</dbReference>
<dbReference type="InterPro" id="IPR050266">
    <property type="entry name" value="AB_hydrolase_sf"/>
</dbReference>
<evidence type="ECO:0000256" key="1">
    <source>
        <dbReference type="ARBA" id="ARBA00022801"/>
    </source>
</evidence>
<dbReference type="GO" id="GO:0016787">
    <property type="term" value="F:hydrolase activity"/>
    <property type="evidence" value="ECO:0007669"/>
    <property type="project" value="UniProtKB-KW"/>
</dbReference>
<dbReference type="EMBL" id="QPGA01000023">
    <property type="protein sequence ID" value="RDE50233.1"/>
    <property type="molecule type" value="Genomic_DNA"/>
</dbReference>
<dbReference type="InterPro" id="IPR029058">
    <property type="entry name" value="AB_hydrolase_fold"/>
</dbReference>
<dbReference type="PANTHER" id="PTHR43798:SF31">
    <property type="entry name" value="AB HYDROLASE SUPERFAMILY PROTEIN YCLE"/>
    <property type="match status" value="1"/>
</dbReference>
<accession>A0A369XJB7</accession>
<dbReference type="Proteomes" id="UP000253831">
    <property type="component" value="Unassembled WGS sequence"/>
</dbReference>
<sequence>MSAIIGSGPDLALIHGWGLGSWVWQPVLDRLSRSCRVHLIDLPGYGQSAADGDARTTFPDFPATAQALLEALPERVTLCGWSLGGLLAMRAALLAPERVCGLVLVGSTPSFLQRADWQTAQTPALVDRFSAGVQTQPQQTLQRFVTVLSQGDAKARAITRVLLAGLRAAPQPDRTALGDGLEWLRELDLRPLLPGIATRSLIVHGSEDPLNPAAAATYLAGQLANAQLDIFDNAGHAPFLANPDRFARLLDDFCHARVTTR</sequence>
<evidence type="ECO:0000313" key="4">
    <source>
        <dbReference type="Proteomes" id="UP000253831"/>
    </source>
</evidence>
<dbReference type="InterPro" id="IPR000073">
    <property type="entry name" value="AB_hydrolase_1"/>
</dbReference>